<evidence type="ECO:0000313" key="8">
    <source>
        <dbReference type="Proteomes" id="UP000325291"/>
    </source>
</evidence>
<dbReference type="EMBL" id="VINQ01000008">
    <property type="protein sequence ID" value="KAA0914635.1"/>
    <property type="molecule type" value="Genomic_DNA"/>
</dbReference>
<dbReference type="GO" id="GO:0009055">
    <property type="term" value="F:electron transfer activity"/>
    <property type="evidence" value="ECO:0007669"/>
    <property type="project" value="InterPro"/>
</dbReference>
<feature type="domain" description="Cytochrome c" evidence="6">
    <location>
        <begin position="26"/>
        <end position="140"/>
    </location>
</feature>
<protein>
    <submittedName>
        <fullName evidence="7">C-type cytochrome</fullName>
    </submittedName>
</protein>
<evidence type="ECO:0000256" key="1">
    <source>
        <dbReference type="ARBA" id="ARBA00022617"/>
    </source>
</evidence>
<dbReference type="AlphaFoldDB" id="A0A5A9ZCF2"/>
<dbReference type="SUPFAM" id="SSF46626">
    <property type="entry name" value="Cytochrome c"/>
    <property type="match status" value="1"/>
</dbReference>
<dbReference type="Proteomes" id="UP000325291">
    <property type="component" value="Unassembled WGS sequence"/>
</dbReference>
<evidence type="ECO:0000256" key="4">
    <source>
        <dbReference type="PROSITE-ProRule" id="PRU00433"/>
    </source>
</evidence>
<dbReference type="GO" id="GO:0020037">
    <property type="term" value="F:heme binding"/>
    <property type="evidence" value="ECO:0007669"/>
    <property type="project" value="InterPro"/>
</dbReference>
<proteinExistence type="predicted"/>
<feature type="chain" id="PRO_5022692144" evidence="5">
    <location>
        <begin position="22"/>
        <end position="141"/>
    </location>
</feature>
<dbReference type="GO" id="GO:0046872">
    <property type="term" value="F:metal ion binding"/>
    <property type="evidence" value="ECO:0007669"/>
    <property type="project" value="UniProtKB-KW"/>
</dbReference>
<keyword evidence="2 4" id="KW-0479">Metal-binding</keyword>
<keyword evidence="8" id="KW-1185">Reference proteome</keyword>
<keyword evidence="3 4" id="KW-0408">Iron</keyword>
<gene>
    <name evidence="7" type="ORF">FLO80_11525</name>
</gene>
<dbReference type="Gene3D" id="1.10.760.10">
    <property type="entry name" value="Cytochrome c-like domain"/>
    <property type="match status" value="1"/>
</dbReference>
<keyword evidence="5" id="KW-0732">Signal</keyword>
<evidence type="ECO:0000256" key="5">
    <source>
        <dbReference type="SAM" id="SignalP"/>
    </source>
</evidence>
<evidence type="ECO:0000259" key="6">
    <source>
        <dbReference type="PROSITE" id="PS51007"/>
    </source>
</evidence>
<dbReference type="Pfam" id="PF00034">
    <property type="entry name" value="Cytochrom_C"/>
    <property type="match status" value="1"/>
</dbReference>
<dbReference type="PROSITE" id="PS51007">
    <property type="entry name" value="CYTC"/>
    <property type="match status" value="1"/>
</dbReference>
<evidence type="ECO:0000256" key="3">
    <source>
        <dbReference type="ARBA" id="ARBA00023004"/>
    </source>
</evidence>
<comment type="caution">
    <text evidence="7">The sequence shown here is derived from an EMBL/GenBank/DDBJ whole genome shotgun (WGS) entry which is preliminary data.</text>
</comment>
<feature type="signal peptide" evidence="5">
    <location>
        <begin position="1"/>
        <end position="21"/>
    </location>
</feature>
<organism evidence="7 8">
    <name type="scientific">Aquicoccus porphyridii</name>
    <dbReference type="NCBI Taxonomy" id="1852029"/>
    <lineage>
        <taxon>Bacteria</taxon>
        <taxon>Pseudomonadati</taxon>
        <taxon>Pseudomonadota</taxon>
        <taxon>Alphaproteobacteria</taxon>
        <taxon>Rhodobacterales</taxon>
        <taxon>Paracoccaceae</taxon>
        <taxon>Aquicoccus</taxon>
    </lineage>
</organism>
<evidence type="ECO:0000256" key="2">
    <source>
        <dbReference type="ARBA" id="ARBA00022723"/>
    </source>
</evidence>
<dbReference type="RefSeq" id="WP_111366557.1">
    <property type="nucleotide sequence ID" value="NZ_VINQ01000008.1"/>
</dbReference>
<sequence>MRATFRMISVAGLAGLLVACAAQEMPEASEGAALYVENCAMCHGAAGRGNGELAREIRAESGRAPVDLTMIARSNGGDFPRAQVLSYIDGYTRGRLPGQDMPEFGLLLEGPTVPLDTGDGVLSPVPRPLAALMVYLESIQR</sequence>
<dbReference type="InterPro" id="IPR009056">
    <property type="entry name" value="Cyt_c-like_dom"/>
</dbReference>
<dbReference type="InterPro" id="IPR036909">
    <property type="entry name" value="Cyt_c-like_dom_sf"/>
</dbReference>
<name>A0A5A9ZCF2_9RHOB</name>
<evidence type="ECO:0000313" key="7">
    <source>
        <dbReference type="EMBL" id="KAA0914635.1"/>
    </source>
</evidence>
<reference evidence="7 8" key="1">
    <citation type="submission" date="2019-07" db="EMBL/GenBank/DDBJ databases">
        <title>Aquicoccus porphyridii gen. nov., sp. nov., isolated from a small marine red alga, Porphyridium marinum.</title>
        <authorList>
            <person name="Liu L."/>
        </authorList>
    </citation>
    <scope>NUCLEOTIDE SEQUENCE [LARGE SCALE GENOMIC DNA]</scope>
    <source>
        <strain evidence="7 8">L1 8-17</strain>
    </source>
</reference>
<accession>A0A5A9ZCF2</accession>
<dbReference type="PROSITE" id="PS51257">
    <property type="entry name" value="PROKAR_LIPOPROTEIN"/>
    <property type="match status" value="1"/>
</dbReference>
<keyword evidence="1 4" id="KW-0349">Heme</keyword>